<proteinExistence type="predicted"/>
<feature type="non-terminal residue" evidence="1">
    <location>
        <position position="68"/>
    </location>
</feature>
<protein>
    <submittedName>
        <fullName evidence="1">Uncharacterized protein</fullName>
    </submittedName>
</protein>
<evidence type="ECO:0000313" key="1">
    <source>
        <dbReference type="EMBL" id="MCD7467204.1"/>
    </source>
</evidence>
<dbReference type="EMBL" id="JACEIK010001208">
    <property type="protein sequence ID" value="MCD7467204.1"/>
    <property type="molecule type" value="Genomic_DNA"/>
</dbReference>
<sequence>MNNKDRVIRVTLSEHQALNLRLVFLIVSYNFSHATSEGEGIRGNIDLGEVDDSDGDVRVTFRGTTQMQ</sequence>
<organism evidence="1 2">
    <name type="scientific">Datura stramonium</name>
    <name type="common">Jimsonweed</name>
    <name type="synonym">Common thornapple</name>
    <dbReference type="NCBI Taxonomy" id="4076"/>
    <lineage>
        <taxon>Eukaryota</taxon>
        <taxon>Viridiplantae</taxon>
        <taxon>Streptophyta</taxon>
        <taxon>Embryophyta</taxon>
        <taxon>Tracheophyta</taxon>
        <taxon>Spermatophyta</taxon>
        <taxon>Magnoliopsida</taxon>
        <taxon>eudicotyledons</taxon>
        <taxon>Gunneridae</taxon>
        <taxon>Pentapetalae</taxon>
        <taxon>asterids</taxon>
        <taxon>lamiids</taxon>
        <taxon>Solanales</taxon>
        <taxon>Solanaceae</taxon>
        <taxon>Solanoideae</taxon>
        <taxon>Datureae</taxon>
        <taxon>Datura</taxon>
    </lineage>
</organism>
<gene>
    <name evidence="1" type="ORF">HAX54_004489</name>
</gene>
<accession>A0ABS8T715</accession>
<name>A0ABS8T715_DATST</name>
<comment type="caution">
    <text evidence="1">The sequence shown here is derived from an EMBL/GenBank/DDBJ whole genome shotgun (WGS) entry which is preliminary data.</text>
</comment>
<dbReference type="Proteomes" id="UP000823775">
    <property type="component" value="Unassembled WGS sequence"/>
</dbReference>
<keyword evidence="2" id="KW-1185">Reference proteome</keyword>
<evidence type="ECO:0000313" key="2">
    <source>
        <dbReference type="Proteomes" id="UP000823775"/>
    </source>
</evidence>
<reference evidence="1 2" key="1">
    <citation type="journal article" date="2021" name="BMC Genomics">
        <title>Datura genome reveals duplications of psychoactive alkaloid biosynthetic genes and high mutation rate following tissue culture.</title>
        <authorList>
            <person name="Rajewski A."/>
            <person name="Carter-House D."/>
            <person name="Stajich J."/>
            <person name="Litt A."/>
        </authorList>
    </citation>
    <scope>NUCLEOTIDE SEQUENCE [LARGE SCALE GENOMIC DNA]</scope>
    <source>
        <strain evidence="1">AR-01</strain>
    </source>
</reference>